<dbReference type="InterPro" id="IPR000160">
    <property type="entry name" value="GGDEF_dom"/>
</dbReference>
<accession>A0A1N6SZW3</accession>
<dbReference type="InterPro" id="IPR021800">
    <property type="entry name" value="DUF3369"/>
</dbReference>
<dbReference type="AlphaFoldDB" id="A0A1N6SZW3"/>
<dbReference type="PROSITE" id="PS50887">
    <property type="entry name" value="GGDEF"/>
    <property type="match status" value="1"/>
</dbReference>
<dbReference type="Proteomes" id="UP000186895">
    <property type="component" value="Unassembled WGS sequence"/>
</dbReference>
<dbReference type="CDD" id="cd01948">
    <property type="entry name" value="EAL"/>
    <property type="match status" value="1"/>
</dbReference>
<evidence type="ECO:0000259" key="2">
    <source>
        <dbReference type="PROSITE" id="PS50110"/>
    </source>
</evidence>
<dbReference type="RefSeq" id="WP_076462959.1">
    <property type="nucleotide sequence ID" value="NZ_FTMN01000005.1"/>
</dbReference>
<sequence>MSAQEPFVFQPEQAPAAAAKPWKVLSVEDDAGYQASLVHALSLIQVDGRSLQVLKARSALEAARLLPEYPDISIVLLDVVMEQDDAGLRLVNTIRNVIRNSQVRIVLLTGQPGMAPRPDVLKHYDIDDYWCKSDLTHEHLTSVITGNLRTWERTSQLENARRGLQQIVTASQALSQLRSLKPYLSALLDQLELLLPSLDGGLICHSLSGTRLPEDMEILASKGNYSAQGPVSLQPYLQSEPMLADLIRQACLQGRHQQQGALSVLLFSKADTPPGCYLAVLKTQQPLSAAEQNLLDVFCENIGTGLTNLSLYDQLSHLAYQDPQLGMANRNALKQTLRELPAQARSEHTLIVIKLNELNEATLNFGELFSDSVLRSMADRLATELKALQLLARIDRNSFALLLPSQSAPSTEALNQLLDAPVLIDDSEHLIPARALQLPLSVCDAHTPEQILRLAELSLDTRRHARESLLMYDGVQEQQMRERYQLLLNLRRALKYDQLSIALQPKIALATGHLAGFEALVRWQQADGSYIPPDQFIPVAESAGLISELDLSVLAKTLDASRQLRQQGIDLPIAFNTCSIDLLRPGYFDEMLTLIRTSGVPFNRLELEVTETQAMAEYEVISKQMRQLLDAGMGVSIDDFGTGYSSLAHITDLAASVLKIDRTFIARMETSPKAQHLVDMILRMSAFFGFQVVAEGIETESQRQYLASRGCQLGQGYLFARPMPPEKALAWALGHPRAPD</sequence>
<organism evidence="5 6">
    <name type="scientific">Marinobacterium stanieri</name>
    <dbReference type="NCBI Taxonomy" id="49186"/>
    <lineage>
        <taxon>Bacteria</taxon>
        <taxon>Pseudomonadati</taxon>
        <taxon>Pseudomonadota</taxon>
        <taxon>Gammaproteobacteria</taxon>
        <taxon>Oceanospirillales</taxon>
        <taxon>Oceanospirillaceae</taxon>
        <taxon>Marinobacterium</taxon>
    </lineage>
</organism>
<keyword evidence="1" id="KW-0597">Phosphoprotein</keyword>
<evidence type="ECO:0000313" key="5">
    <source>
        <dbReference type="EMBL" id="SIQ46639.1"/>
    </source>
</evidence>
<evidence type="ECO:0000259" key="4">
    <source>
        <dbReference type="PROSITE" id="PS50887"/>
    </source>
</evidence>
<dbReference type="eggNOG" id="COG0784">
    <property type="taxonomic scope" value="Bacteria"/>
</dbReference>
<dbReference type="Pfam" id="PF00990">
    <property type="entry name" value="GGDEF"/>
    <property type="match status" value="1"/>
</dbReference>
<dbReference type="PROSITE" id="PS50110">
    <property type="entry name" value="RESPONSE_REGULATORY"/>
    <property type="match status" value="1"/>
</dbReference>
<dbReference type="PROSITE" id="PS50883">
    <property type="entry name" value="EAL"/>
    <property type="match status" value="1"/>
</dbReference>
<reference evidence="5 6" key="1">
    <citation type="submission" date="2017-01" db="EMBL/GenBank/DDBJ databases">
        <authorList>
            <person name="Mah S.A."/>
            <person name="Swanson W.J."/>
            <person name="Moy G.W."/>
            <person name="Vacquier V.D."/>
        </authorList>
    </citation>
    <scope>NUCLEOTIDE SEQUENCE [LARGE SCALE GENOMIC DNA]</scope>
    <source>
        <strain evidence="5 6">DSM 7027</strain>
    </source>
</reference>
<dbReference type="SUPFAM" id="SSF141868">
    <property type="entry name" value="EAL domain-like"/>
    <property type="match status" value="1"/>
</dbReference>
<dbReference type="GO" id="GO:0071111">
    <property type="term" value="F:cyclic-guanylate-specific phosphodiesterase activity"/>
    <property type="evidence" value="ECO:0007669"/>
    <property type="project" value="InterPro"/>
</dbReference>
<dbReference type="InterPro" id="IPR035919">
    <property type="entry name" value="EAL_sf"/>
</dbReference>
<dbReference type="InterPro" id="IPR043128">
    <property type="entry name" value="Rev_trsase/Diguanyl_cyclase"/>
</dbReference>
<dbReference type="InterPro" id="IPR050706">
    <property type="entry name" value="Cyclic-di-GMP_PDE-like"/>
</dbReference>
<dbReference type="PANTHER" id="PTHR33121">
    <property type="entry name" value="CYCLIC DI-GMP PHOSPHODIESTERASE PDEF"/>
    <property type="match status" value="1"/>
</dbReference>
<protein>
    <submittedName>
        <fullName evidence="5">EAL domain, c-di-GMP-specific phosphodiesterase class I (Or its enzymatically inactive variant)</fullName>
    </submittedName>
</protein>
<dbReference type="SMART" id="SM00448">
    <property type="entry name" value="REC"/>
    <property type="match status" value="1"/>
</dbReference>
<dbReference type="Pfam" id="PF00563">
    <property type="entry name" value="EAL"/>
    <property type="match status" value="1"/>
</dbReference>
<dbReference type="Gene3D" id="3.30.70.270">
    <property type="match status" value="1"/>
</dbReference>
<dbReference type="SUPFAM" id="SSF52172">
    <property type="entry name" value="CheY-like"/>
    <property type="match status" value="1"/>
</dbReference>
<dbReference type="GO" id="GO:0000160">
    <property type="term" value="P:phosphorelay signal transduction system"/>
    <property type="evidence" value="ECO:0007669"/>
    <property type="project" value="InterPro"/>
</dbReference>
<dbReference type="eggNOG" id="COG2200">
    <property type="taxonomic scope" value="Bacteria"/>
</dbReference>
<dbReference type="Gene3D" id="3.20.20.450">
    <property type="entry name" value="EAL domain"/>
    <property type="match status" value="1"/>
</dbReference>
<dbReference type="SMART" id="SM00052">
    <property type="entry name" value="EAL"/>
    <property type="match status" value="1"/>
</dbReference>
<feature type="domain" description="GGDEF" evidence="4">
    <location>
        <begin position="346"/>
        <end position="474"/>
    </location>
</feature>
<dbReference type="InterPro" id="IPR001789">
    <property type="entry name" value="Sig_transdc_resp-reg_receiver"/>
</dbReference>
<proteinExistence type="predicted"/>
<evidence type="ECO:0000256" key="1">
    <source>
        <dbReference type="PROSITE-ProRule" id="PRU00169"/>
    </source>
</evidence>
<dbReference type="PANTHER" id="PTHR33121:SF70">
    <property type="entry name" value="SIGNALING PROTEIN YKOW"/>
    <property type="match status" value="1"/>
</dbReference>
<dbReference type="InterPro" id="IPR011006">
    <property type="entry name" value="CheY-like_superfamily"/>
</dbReference>
<evidence type="ECO:0000313" key="6">
    <source>
        <dbReference type="Proteomes" id="UP000186895"/>
    </source>
</evidence>
<keyword evidence="6" id="KW-1185">Reference proteome</keyword>
<dbReference type="InterPro" id="IPR001633">
    <property type="entry name" value="EAL_dom"/>
</dbReference>
<feature type="domain" description="Response regulatory" evidence="2">
    <location>
        <begin position="23"/>
        <end position="147"/>
    </location>
</feature>
<gene>
    <name evidence="5" type="ORF">SAMN05421647_10558</name>
</gene>
<feature type="domain" description="EAL" evidence="3">
    <location>
        <begin position="483"/>
        <end position="736"/>
    </location>
</feature>
<dbReference type="Pfam" id="PF11849">
    <property type="entry name" value="DUF3369"/>
    <property type="match status" value="1"/>
</dbReference>
<dbReference type="STRING" id="49186.SAMN05421647_10558"/>
<name>A0A1N6SZW3_9GAMM</name>
<dbReference type="Gene3D" id="3.40.50.2300">
    <property type="match status" value="1"/>
</dbReference>
<dbReference type="EMBL" id="FTMN01000005">
    <property type="protein sequence ID" value="SIQ46639.1"/>
    <property type="molecule type" value="Genomic_DNA"/>
</dbReference>
<dbReference type="InterPro" id="IPR029787">
    <property type="entry name" value="Nucleotide_cyclase"/>
</dbReference>
<feature type="modified residue" description="4-aspartylphosphate" evidence="1">
    <location>
        <position position="78"/>
    </location>
</feature>
<evidence type="ECO:0000259" key="3">
    <source>
        <dbReference type="PROSITE" id="PS50883"/>
    </source>
</evidence>
<dbReference type="SMART" id="SM00267">
    <property type="entry name" value="GGDEF"/>
    <property type="match status" value="1"/>
</dbReference>
<dbReference type="SUPFAM" id="SSF55073">
    <property type="entry name" value="Nucleotide cyclase"/>
    <property type="match status" value="1"/>
</dbReference>